<keyword evidence="1" id="KW-1133">Transmembrane helix</keyword>
<organism evidence="2 3">
    <name type="scientific">Kocuria aegyptia</name>
    <dbReference type="NCBI Taxonomy" id="330943"/>
    <lineage>
        <taxon>Bacteria</taxon>
        <taxon>Bacillati</taxon>
        <taxon>Actinomycetota</taxon>
        <taxon>Actinomycetes</taxon>
        <taxon>Micrococcales</taxon>
        <taxon>Micrococcaceae</taxon>
        <taxon>Kocuria</taxon>
    </lineage>
</organism>
<dbReference type="RefSeq" id="WP_344119102.1">
    <property type="nucleotide sequence ID" value="NZ_BAAAOA010000005.1"/>
</dbReference>
<evidence type="ECO:0000313" key="2">
    <source>
        <dbReference type="EMBL" id="GAA1747259.1"/>
    </source>
</evidence>
<keyword evidence="3" id="KW-1185">Reference proteome</keyword>
<accession>A0ABP4W727</accession>
<comment type="caution">
    <text evidence="2">The sequence shown here is derived from an EMBL/GenBank/DDBJ whole genome shotgun (WGS) entry which is preliminary data.</text>
</comment>
<keyword evidence="1" id="KW-0812">Transmembrane</keyword>
<dbReference type="EMBL" id="BAAAOA010000005">
    <property type="protein sequence ID" value="GAA1747259.1"/>
    <property type="molecule type" value="Genomic_DNA"/>
</dbReference>
<protein>
    <recommendedName>
        <fullName evidence="4">Transmembrane protein</fullName>
    </recommendedName>
</protein>
<evidence type="ECO:0000313" key="3">
    <source>
        <dbReference type="Proteomes" id="UP001501204"/>
    </source>
</evidence>
<sequence>MTDPMFQFTALERLALALPLLGTTGLIIALLIVATPVLRREPATPRRRTAARALSIIALVIAAPLAVMSWSLGLFGLLLLGGLAIPSIMTLARLHQQPPTEPTS</sequence>
<evidence type="ECO:0000256" key="1">
    <source>
        <dbReference type="SAM" id="Phobius"/>
    </source>
</evidence>
<name>A0ABP4W727_9MICC</name>
<feature type="transmembrane region" description="Helical" evidence="1">
    <location>
        <begin position="50"/>
        <end position="68"/>
    </location>
</feature>
<gene>
    <name evidence="2" type="ORF">GCM10009767_02470</name>
</gene>
<reference evidence="3" key="1">
    <citation type="journal article" date="2019" name="Int. J. Syst. Evol. Microbiol.">
        <title>The Global Catalogue of Microorganisms (GCM) 10K type strain sequencing project: providing services to taxonomists for standard genome sequencing and annotation.</title>
        <authorList>
            <consortium name="The Broad Institute Genomics Platform"/>
            <consortium name="The Broad Institute Genome Sequencing Center for Infectious Disease"/>
            <person name="Wu L."/>
            <person name="Ma J."/>
        </authorList>
    </citation>
    <scope>NUCLEOTIDE SEQUENCE [LARGE SCALE GENOMIC DNA]</scope>
    <source>
        <strain evidence="3">JCM 14735</strain>
    </source>
</reference>
<dbReference type="Proteomes" id="UP001501204">
    <property type="component" value="Unassembled WGS sequence"/>
</dbReference>
<keyword evidence="1" id="KW-0472">Membrane</keyword>
<evidence type="ECO:0008006" key="4">
    <source>
        <dbReference type="Google" id="ProtNLM"/>
    </source>
</evidence>
<proteinExistence type="predicted"/>
<feature type="transmembrane region" description="Helical" evidence="1">
    <location>
        <begin position="14"/>
        <end position="38"/>
    </location>
</feature>